<feature type="compositionally biased region" description="Low complexity" evidence="1">
    <location>
        <begin position="412"/>
        <end position="430"/>
    </location>
</feature>
<feature type="region of interest" description="Disordered" evidence="1">
    <location>
        <begin position="21"/>
        <end position="69"/>
    </location>
</feature>
<dbReference type="Proteomes" id="UP000595046">
    <property type="component" value="Chromosome"/>
</dbReference>
<feature type="region of interest" description="Disordered" evidence="1">
    <location>
        <begin position="211"/>
        <end position="293"/>
    </location>
</feature>
<organism evidence="2 3">
    <name type="scientific">Streptomyces bathyalis</name>
    <dbReference type="NCBI Taxonomy" id="2710756"/>
    <lineage>
        <taxon>Bacteria</taxon>
        <taxon>Bacillati</taxon>
        <taxon>Actinomycetota</taxon>
        <taxon>Actinomycetes</taxon>
        <taxon>Kitasatosporales</taxon>
        <taxon>Streptomycetaceae</taxon>
        <taxon>Streptomyces</taxon>
    </lineage>
</organism>
<evidence type="ECO:0000313" key="3">
    <source>
        <dbReference type="Proteomes" id="UP000595046"/>
    </source>
</evidence>
<proteinExistence type="predicted"/>
<sequence length="442" mass="44362">MADDDRYRWLDDEAAERLLHGQVVNARSTRRGGRHAADHDNAEGAPTSGYGRTAPGPSWARAHGSVPEQRTGEETLDFFLDSLVAEQTATLHALGLARTGRVPAEAGGELPGEAAAVEAFREANLVTNAGHSGTVDISAGPTEAETVVGRRAARENQKRRSRDRRPGATRRTPLMGRPLRAGFAMAVAGCALGGAAVAAGTGVLPTPFGGGGSPAASVSPLASPDEREDSAGAGGSPYDGNGPRRGTRGGDPSDSPSGEDLAGKERGRDGKSKGPAGDEDWWNGNGKGLTESDKKAMARALCNAYEDDKLSTHDRFRLELVAGGPEGVKKWCDRHDGGRDDDDSDGVGSSGGVGAPGGPDGPGGPGGDDGGNDDPDGGDDGSGYSGGESGGDEPDGGGDGGSRPDDSGGTDGTDSQSGDSDGLSSPDASPTADETAPAGAGS</sequence>
<dbReference type="RefSeq" id="WP_197350712.1">
    <property type="nucleotide sequence ID" value="NZ_CP048882.1"/>
</dbReference>
<name>A0A7T1WRU3_9ACTN</name>
<feature type="compositionally biased region" description="Acidic residues" evidence="1">
    <location>
        <begin position="370"/>
        <end position="379"/>
    </location>
</feature>
<feature type="compositionally biased region" description="Basic and acidic residues" evidence="1">
    <location>
        <begin position="261"/>
        <end position="272"/>
    </location>
</feature>
<dbReference type="EMBL" id="CP048882">
    <property type="protein sequence ID" value="QPP06894.1"/>
    <property type="molecule type" value="Genomic_DNA"/>
</dbReference>
<protein>
    <submittedName>
        <fullName evidence="2">Uncharacterized protein</fullName>
    </submittedName>
</protein>
<reference evidence="3" key="1">
    <citation type="submission" date="2020-02" db="EMBL/GenBank/DDBJ databases">
        <title>Streptomyces sp. ASO4wet.</title>
        <authorList>
            <person name="Risdian C."/>
            <person name="Landwehr W."/>
            <person name="Schupp P."/>
            <person name="Wink J."/>
        </authorList>
    </citation>
    <scope>NUCLEOTIDE SEQUENCE [LARGE SCALE GENOMIC DNA]</scope>
    <source>
        <strain evidence="3">ASO4wet</strain>
    </source>
</reference>
<feature type="compositionally biased region" description="Basic and acidic residues" evidence="1">
    <location>
        <begin position="327"/>
        <end position="338"/>
    </location>
</feature>
<feature type="compositionally biased region" description="Gly residues" evidence="1">
    <location>
        <begin position="348"/>
        <end position="369"/>
    </location>
</feature>
<accession>A0A7T1WRU3</accession>
<keyword evidence="3" id="KW-1185">Reference proteome</keyword>
<gene>
    <name evidence="2" type="ORF">G4Z16_11415</name>
</gene>
<feature type="compositionally biased region" description="Low complexity" evidence="1">
    <location>
        <begin position="214"/>
        <end position="223"/>
    </location>
</feature>
<feature type="compositionally biased region" description="Gly residues" evidence="1">
    <location>
        <begin position="380"/>
        <end position="389"/>
    </location>
</feature>
<evidence type="ECO:0000313" key="2">
    <source>
        <dbReference type="EMBL" id="QPP06894.1"/>
    </source>
</evidence>
<feature type="region of interest" description="Disordered" evidence="1">
    <location>
        <begin position="320"/>
        <end position="442"/>
    </location>
</feature>
<evidence type="ECO:0000256" key="1">
    <source>
        <dbReference type="SAM" id="MobiDB-lite"/>
    </source>
</evidence>
<dbReference type="KEGG" id="sbat:G4Z16_11415"/>
<feature type="region of interest" description="Disordered" evidence="1">
    <location>
        <begin position="131"/>
        <end position="176"/>
    </location>
</feature>
<dbReference type="AlphaFoldDB" id="A0A7T1WRU3"/>